<reference evidence="6 7" key="1">
    <citation type="submission" date="2017-09" db="EMBL/GenBank/DDBJ databases">
        <authorList>
            <person name="Ehlers B."/>
            <person name="Leendertz F.H."/>
        </authorList>
    </citation>
    <scope>NUCLEOTIDE SEQUENCE [LARGE SCALE GENOMIC DNA]</scope>
    <source>
        <strain evidence="6 7">CGMCC 4.6857</strain>
    </source>
</reference>
<evidence type="ECO:0000256" key="2">
    <source>
        <dbReference type="ARBA" id="ARBA00022935"/>
    </source>
</evidence>
<dbReference type="SUPFAM" id="SSF50443">
    <property type="entry name" value="FucI/AraA C-terminal domain-like"/>
    <property type="match status" value="1"/>
</dbReference>
<dbReference type="OrthoDB" id="3194672at2"/>
<dbReference type="GO" id="GO:0005829">
    <property type="term" value="C:cytosol"/>
    <property type="evidence" value="ECO:0007669"/>
    <property type="project" value="TreeGrafter"/>
</dbReference>
<dbReference type="Gene3D" id="3.40.50.10940">
    <property type="match status" value="1"/>
</dbReference>
<gene>
    <name evidence="6" type="ORF">SAMN05421748_12353</name>
</gene>
<dbReference type="EMBL" id="OBDY01000023">
    <property type="protein sequence ID" value="SNY61965.1"/>
    <property type="molecule type" value="Genomic_DNA"/>
</dbReference>
<keyword evidence="3" id="KW-0464">Manganese</keyword>
<keyword evidence="7" id="KW-1185">Reference proteome</keyword>
<evidence type="ECO:0000256" key="4">
    <source>
        <dbReference type="ARBA" id="ARBA00023235"/>
    </source>
</evidence>
<keyword evidence="1" id="KW-0479">Metal-binding</keyword>
<dbReference type="GO" id="GO:0046872">
    <property type="term" value="F:metal ion binding"/>
    <property type="evidence" value="ECO:0007669"/>
    <property type="project" value="UniProtKB-KW"/>
</dbReference>
<dbReference type="GO" id="GO:0008733">
    <property type="term" value="F:L-arabinose isomerase activity"/>
    <property type="evidence" value="ECO:0007669"/>
    <property type="project" value="InterPro"/>
</dbReference>
<keyword evidence="2" id="KW-0054">Arabinose catabolism</keyword>
<accession>A0A285JNT0</accession>
<dbReference type="CDD" id="cd00578">
    <property type="entry name" value="L-fuc_L-ara-isomerases"/>
    <property type="match status" value="1"/>
</dbReference>
<dbReference type="Proteomes" id="UP000219612">
    <property type="component" value="Unassembled WGS sequence"/>
</dbReference>
<keyword evidence="4 6" id="KW-0413">Isomerase</keyword>
<dbReference type="PANTHER" id="PTHR38464">
    <property type="entry name" value="L-ARABINOSE ISOMERASE"/>
    <property type="match status" value="1"/>
</dbReference>
<evidence type="ECO:0000313" key="7">
    <source>
        <dbReference type="Proteomes" id="UP000219612"/>
    </source>
</evidence>
<dbReference type="AlphaFoldDB" id="A0A285JNT0"/>
<dbReference type="InterPro" id="IPR003762">
    <property type="entry name" value="Lara_isomerase"/>
</dbReference>
<evidence type="ECO:0000256" key="1">
    <source>
        <dbReference type="ARBA" id="ARBA00022723"/>
    </source>
</evidence>
<organism evidence="6 7">
    <name type="scientific">Paractinoplanes atraurantiacus</name>
    <dbReference type="NCBI Taxonomy" id="1036182"/>
    <lineage>
        <taxon>Bacteria</taxon>
        <taxon>Bacillati</taxon>
        <taxon>Actinomycetota</taxon>
        <taxon>Actinomycetes</taxon>
        <taxon>Micromonosporales</taxon>
        <taxon>Micromonosporaceae</taxon>
        <taxon>Paractinoplanes</taxon>
    </lineage>
</organism>
<keyword evidence="5" id="KW-0119">Carbohydrate metabolism</keyword>
<name>A0A285JNT0_9ACTN</name>
<dbReference type="InterPro" id="IPR009015">
    <property type="entry name" value="Fucose_isomerase_N/cen_sf"/>
</dbReference>
<dbReference type="InterPro" id="IPR038583">
    <property type="entry name" value="AraA_N_sf"/>
</dbReference>
<evidence type="ECO:0000256" key="5">
    <source>
        <dbReference type="ARBA" id="ARBA00023277"/>
    </source>
</evidence>
<protein>
    <submittedName>
        <fullName evidence="6">L-arabinose isomerase</fullName>
    </submittedName>
</protein>
<proteinExistence type="predicted"/>
<evidence type="ECO:0000313" key="6">
    <source>
        <dbReference type="EMBL" id="SNY61965.1"/>
    </source>
</evidence>
<sequence length="472" mass="51698">MTLLEPKNRRKVRIGLVAGGLGTYWPQFPNLLPQLEESARYVSSRFQEMDASVTDVGFISDAADGVRAAEELRRADCDLIVLFLTTYLTSSMVLPIAQRSNTPILVIDLQPTERMDHATFDTGAWLAYCGQCPVPEVGNLFRRAGIPFRSVTGWLRQEAAWQRIGRWIEAARIRAALRNARHGLMGHLYPGMLDVSTDLTLLPTTFGSHVEVLEFDDLRERVATVTDDEVAERKELARKIFELDESVNEEDFSWGARVSVGLDRLADDFDLDSLAYYHRGLNGEHHERLGAGMILGASLLTARGIPTTGEYELRTTVAQLATQVAGAGGSFCEIQALNFTDNVVEMGHDGPAHLAVSSRQPLLRGLGVYHGKRGWGVSVEFDVRHGPVTLLGLGQDRDGSLSFIAAEGTVVDGPLLAIGNTTSRVDFGRDPGEWVDDWSASGVGHHWSLSLGHRAATYQAAASLMGIDFRGV</sequence>
<dbReference type="RefSeq" id="WP_097326570.1">
    <property type="nucleotide sequence ID" value="NZ_OBDY01000023.1"/>
</dbReference>
<dbReference type="SUPFAM" id="SSF53743">
    <property type="entry name" value="FucI/AraA N-terminal and middle domains"/>
    <property type="match status" value="1"/>
</dbReference>
<dbReference type="GO" id="GO:0019569">
    <property type="term" value="P:L-arabinose catabolic process to D-xylulose 5-phosphate"/>
    <property type="evidence" value="ECO:0007669"/>
    <property type="project" value="TreeGrafter"/>
</dbReference>
<dbReference type="InterPro" id="IPR004216">
    <property type="entry name" value="Fuc/Ara_isomerase_C"/>
</dbReference>
<dbReference type="PANTHER" id="PTHR38464:SF1">
    <property type="entry name" value="L-ARABINOSE ISOMERASE"/>
    <property type="match status" value="1"/>
</dbReference>
<evidence type="ECO:0000256" key="3">
    <source>
        <dbReference type="ARBA" id="ARBA00023211"/>
    </source>
</evidence>